<reference evidence="2 3" key="1">
    <citation type="submission" date="2019-02" db="EMBL/GenBank/DDBJ databases">
        <title>Opniocepnalus argus genome.</title>
        <authorList>
            <person name="Zhou C."/>
            <person name="Xiao S."/>
        </authorList>
    </citation>
    <scope>NUCLEOTIDE SEQUENCE [LARGE SCALE GENOMIC DNA]</scope>
    <source>
        <strain evidence="2">OARG1902GOOAL</strain>
        <tissue evidence="2">Muscle</tissue>
    </source>
</reference>
<reference evidence="3" key="2">
    <citation type="submission" date="2019-02" db="EMBL/GenBank/DDBJ databases">
        <title>Opniocepnalus argus Var Kimnra genome.</title>
        <authorList>
            <person name="Zhou C."/>
            <person name="Xiao S."/>
        </authorList>
    </citation>
    <scope>NUCLEOTIDE SEQUENCE [LARGE SCALE GENOMIC DNA]</scope>
</reference>
<dbReference type="PANTHER" id="PTHR10166">
    <property type="entry name" value="VOLTAGE-DEPENDENT CALCIUM CHANNEL SUBUNIT ALPHA-2/DELTA-RELATED"/>
    <property type="match status" value="1"/>
</dbReference>
<evidence type="ECO:0000259" key="1">
    <source>
        <dbReference type="Pfam" id="PF08473"/>
    </source>
</evidence>
<name>A0A6G1QQV9_CHAAH</name>
<dbReference type="Proteomes" id="UP000503349">
    <property type="component" value="Chromosome 21"/>
</dbReference>
<evidence type="ECO:0000313" key="3">
    <source>
        <dbReference type="Proteomes" id="UP000503349"/>
    </source>
</evidence>
<dbReference type="InterPro" id="IPR051173">
    <property type="entry name" value="Ca_channel_alpha-2/delta"/>
</dbReference>
<dbReference type="EMBL" id="CM015732">
    <property type="protein sequence ID" value="KAF3705110.1"/>
    <property type="molecule type" value="Genomic_DNA"/>
</dbReference>
<evidence type="ECO:0000313" key="2">
    <source>
        <dbReference type="EMBL" id="KAF3705110.1"/>
    </source>
</evidence>
<dbReference type="GO" id="GO:0005245">
    <property type="term" value="F:voltage-gated calcium channel activity"/>
    <property type="evidence" value="ECO:0007669"/>
    <property type="project" value="TreeGrafter"/>
</dbReference>
<dbReference type="AlphaFoldDB" id="A0A6G1QQV9"/>
<gene>
    <name evidence="2" type="ORF">EXN66_Car020801</name>
</gene>
<keyword evidence="3" id="KW-1185">Reference proteome</keyword>
<feature type="domain" description="Voltage-dependent calcium channel alpha-2/delta subunit conserved region" evidence="1">
    <location>
        <begin position="15"/>
        <end position="77"/>
    </location>
</feature>
<dbReference type="InterPro" id="IPR013680">
    <property type="entry name" value="VDCC_a2/dsu"/>
</dbReference>
<accession>A0A6G1QQV9</accession>
<dbReference type="PANTHER" id="PTHR10166:SF59">
    <property type="entry name" value="VOLTAGE-DEPENDENT CALCIUM CHANNEL SUBUNIT ALPHA-2_DELTA-4"/>
    <property type="match status" value="1"/>
</dbReference>
<protein>
    <submittedName>
        <fullName evidence="2">Voltage-dependent calcium channel subunit alpha-2/delta-4</fullName>
    </submittedName>
</protein>
<sequence length="145" mass="16742">MTLEVMESKFWAIATQDIECYVIDNNGFVLISKNYNNAGRFFGEIDGSVMTTLIRMGMFKRVSLFDYQAMCKMNSHFVSSARPLLSPFYGLASVLKWFLSNFLLMFVVQQIPESNLLMLVVQADCDCSRQYPRITMEPKEVKYIL</sequence>
<dbReference type="GO" id="GO:0005891">
    <property type="term" value="C:voltage-gated calcium channel complex"/>
    <property type="evidence" value="ECO:0007669"/>
    <property type="project" value="TreeGrafter"/>
</dbReference>
<dbReference type="Pfam" id="PF08473">
    <property type="entry name" value="VGCC_alpha2"/>
    <property type="match status" value="1"/>
</dbReference>
<proteinExistence type="predicted"/>
<organism evidence="2 3">
    <name type="scientific">Channa argus</name>
    <name type="common">Northern snakehead</name>
    <name type="synonym">Ophicephalus argus</name>
    <dbReference type="NCBI Taxonomy" id="215402"/>
    <lineage>
        <taxon>Eukaryota</taxon>
        <taxon>Metazoa</taxon>
        <taxon>Chordata</taxon>
        <taxon>Craniata</taxon>
        <taxon>Vertebrata</taxon>
        <taxon>Euteleostomi</taxon>
        <taxon>Actinopterygii</taxon>
        <taxon>Neopterygii</taxon>
        <taxon>Teleostei</taxon>
        <taxon>Neoteleostei</taxon>
        <taxon>Acanthomorphata</taxon>
        <taxon>Anabantaria</taxon>
        <taxon>Anabantiformes</taxon>
        <taxon>Channoidei</taxon>
        <taxon>Channidae</taxon>
        <taxon>Channa</taxon>
    </lineage>
</organism>